<dbReference type="InterPro" id="IPR052923">
    <property type="entry name" value="UPF0718"/>
</dbReference>
<evidence type="ECO:0000256" key="6">
    <source>
        <dbReference type="ARBA" id="ARBA00023136"/>
    </source>
</evidence>
<evidence type="ECO:0000313" key="10">
    <source>
        <dbReference type="Proteomes" id="UP001595840"/>
    </source>
</evidence>
<dbReference type="Proteomes" id="UP001595840">
    <property type="component" value="Unassembled WGS sequence"/>
</dbReference>
<feature type="transmembrane region" description="Helical" evidence="8">
    <location>
        <begin position="157"/>
        <end position="179"/>
    </location>
</feature>
<feature type="transmembrane region" description="Helical" evidence="8">
    <location>
        <begin position="119"/>
        <end position="145"/>
    </location>
</feature>
<evidence type="ECO:0000256" key="7">
    <source>
        <dbReference type="SAM" id="MobiDB-lite"/>
    </source>
</evidence>
<dbReference type="Pfam" id="PF03773">
    <property type="entry name" value="ArsP_1"/>
    <property type="match status" value="1"/>
</dbReference>
<dbReference type="PANTHER" id="PTHR34184:SF4">
    <property type="entry name" value="UPF0718 PROTEIN YCGR"/>
    <property type="match status" value="1"/>
</dbReference>
<feature type="transmembrane region" description="Helical" evidence="8">
    <location>
        <begin position="76"/>
        <end position="99"/>
    </location>
</feature>
<gene>
    <name evidence="9" type="ORF">ACFOX3_16330</name>
</gene>
<feature type="transmembrane region" description="Helical" evidence="8">
    <location>
        <begin position="199"/>
        <end position="232"/>
    </location>
</feature>
<feature type="transmembrane region" description="Helical" evidence="8">
    <location>
        <begin position="382"/>
        <end position="403"/>
    </location>
</feature>
<sequence>MSVDKSCCADQARRDQSSSEASKSELAKANARASDKSASCCGSSATNSKPDQSEGQATAGSCCPSDVEHSHGRVDYLLWGGLFLISLLYGLSLSSVVGVDHDAALSIAAHTVYELINTMWWGVLLAALFVGLLAVVPQTLILGLLGQGGSKTGVIRATAAGLLLDLCSHGVLMVGMQLYKRGASLGQVMAFLIATPWNSLSLTIIMVALIGLQWTLCFIFFSLLIALVTGFWIDSLVTKGKLASNPNHMELPADYRWRTEFAQAWRRIEWRFGLIPELLWGGLKGSAMVIRWLFVGVLLAAAVRAFVDVSVFAQWFGPSLLGLAVTLVAATIIEVCSEGSTPLAAELVTRASAPGNAFTFMMAGVSTDYTEIMSLKDTTQSWRLALALPLYTLPQILLVGWLLNTLS</sequence>
<evidence type="ECO:0000256" key="5">
    <source>
        <dbReference type="ARBA" id="ARBA00022989"/>
    </source>
</evidence>
<evidence type="ECO:0000313" key="9">
    <source>
        <dbReference type="EMBL" id="MFC4363886.1"/>
    </source>
</evidence>
<name>A0ABV8V7L2_9GAMM</name>
<evidence type="ECO:0000256" key="8">
    <source>
        <dbReference type="SAM" id="Phobius"/>
    </source>
</evidence>
<dbReference type="PANTHER" id="PTHR34184">
    <property type="entry name" value="UPF0718 PROTEIN YCGR"/>
    <property type="match status" value="1"/>
</dbReference>
<evidence type="ECO:0000256" key="3">
    <source>
        <dbReference type="ARBA" id="ARBA00022475"/>
    </source>
</evidence>
<comment type="subcellular location">
    <subcellularLocation>
        <location evidence="1">Cell membrane</location>
        <topology evidence="1">Multi-pass membrane protein</topology>
    </subcellularLocation>
</comment>
<reference evidence="10" key="1">
    <citation type="journal article" date="2019" name="Int. J. Syst. Evol. Microbiol.">
        <title>The Global Catalogue of Microorganisms (GCM) 10K type strain sequencing project: providing services to taxonomists for standard genome sequencing and annotation.</title>
        <authorList>
            <consortium name="The Broad Institute Genomics Platform"/>
            <consortium name="The Broad Institute Genome Sequencing Center for Infectious Disease"/>
            <person name="Wu L."/>
            <person name="Ma J."/>
        </authorList>
    </citation>
    <scope>NUCLEOTIDE SEQUENCE [LARGE SCALE GENOMIC DNA]</scope>
    <source>
        <strain evidence="10">CECT 8570</strain>
    </source>
</reference>
<dbReference type="RefSeq" id="WP_290263166.1">
    <property type="nucleotide sequence ID" value="NZ_JAUFQG010000004.1"/>
</dbReference>
<keyword evidence="3" id="KW-1003">Cell membrane</keyword>
<keyword evidence="5 8" id="KW-1133">Transmembrane helix</keyword>
<keyword evidence="4 8" id="KW-0812">Transmembrane</keyword>
<feature type="transmembrane region" description="Helical" evidence="8">
    <location>
        <begin position="313"/>
        <end position="333"/>
    </location>
</feature>
<dbReference type="InterPro" id="IPR005524">
    <property type="entry name" value="DUF318"/>
</dbReference>
<evidence type="ECO:0000256" key="4">
    <source>
        <dbReference type="ARBA" id="ARBA00022692"/>
    </source>
</evidence>
<feature type="compositionally biased region" description="Basic and acidic residues" evidence="7">
    <location>
        <begin position="11"/>
        <end position="26"/>
    </location>
</feature>
<comment type="caution">
    <text evidence="9">The sequence shown here is derived from an EMBL/GenBank/DDBJ whole genome shotgun (WGS) entry which is preliminary data.</text>
</comment>
<proteinExistence type="inferred from homology"/>
<accession>A0ABV8V7L2</accession>
<keyword evidence="10" id="KW-1185">Reference proteome</keyword>
<feature type="region of interest" description="Disordered" evidence="7">
    <location>
        <begin position="1"/>
        <end position="61"/>
    </location>
</feature>
<comment type="similarity">
    <text evidence="2">Belongs to the UPF0718 family.</text>
</comment>
<protein>
    <submittedName>
        <fullName evidence="9">Permease</fullName>
    </submittedName>
</protein>
<feature type="transmembrane region" description="Helical" evidence="8">
    <location>
        <begin position="289"/>
        <end position="307"/>
    </location>
</feature>
<organism evidence="9 10">
    <name type="scientific">Simiduia curdlanivorans</name>
    <dbReference type="NCBI Taxonomy" id="1492769"/>
    <lineage>
        <taxon>Bacteria</taxon>
        <taxon>Pseudomonadati</taxon>
        <taxon>Pseudomonadota</taxon>
        <taxon>Gammaproteobacteria</taxon>
        <taxon>Cellvibrionales</taxon>
        <taxon>Cellvibrionaceae</taxon>
        <taxon>Simiduia</taxon>
    </lineage>
</organism>
<evidence type="ECO:0000256" key="1">
    <source>
        <dbReference type="ARBA" id="ARBA00004651"/>
    </source>
</evidence>
<evidence type="ECO:0000256" key="2">
    <source>
        <dbReference type="ARBA" id="ARBA00006386"/>
    </source>
</evidence>
<dbReference type="EMBL" id="JBHSCX010000021">
    <property type="protein sequence ID" value="MFC4363886.1"/>
    <property type="molecule type" value="Genomic_DNA"/>
</dbReference>
<keyword evidence="6 8" id="KW-0472">Membrane</keyword>
<feature type="compositionally biased region" description="Polar residues" evidence="7">
    <location>
        <begin position="36"/>
        <end position="59"/>
    </location>
</feature>